<feature type="coiled-coil region" evidence="1">
    <location>
        <begin position="10"/>
        <end position="37"/>
    </location>
</feature>
<keyword evidence="1" id="KW-0175">Coiled coil</keyword>
<gene>
    <name evidence="3" type="ORF">P8A19_39355</name>
</gene>
<proteinExistence type="predicted"/>
<dbReference type="EMBL" id="CP120988">
    <property type="protein sequence ID" value="WLQ61117.1"/>
    <property type="molecule type" value="Genomic_DNA"/>
</dbReference>
<feature type="transmembrane region" description="Helical" evidence="2">
    <location>
        <begin position="268"/>
        <end position="288"/>
    </location>
</feature>
<evidence type="ECO:0000256" key="2">
    <source>
        <dbReference type="SAM" id="Phobius"/>
    </source>
</evidence>
<protein>
    <recommendedName>
        <fullName evidence="5">Integral membrane protein</fullName>
    </recommendedName>
</protein>
<keyword evidence="2" id="KW-0812">Transmembrane</keyword>
<feature type="transmembrane region" description="Helical" evidence="2">
    <location>
        <begin position="318"/>
        <end position="337"/>
    </location>
</feature>
<accession>A0ABY9IZZ4</accession>
<feature type="transmembrane region" description="Helical" evidence="2">
    <location>
        <begin position="400"/>
        <end position="419"/>
    </location>
</feature>
<feature type="transmembrane region" description="Helical" evidence="2">
    <location>
        <begin position="378"/>
        <end position="394"/>
    </location>
</feature>
<name>A0ABY9IZZ4_9ACTN</name>
<evidence type="ECO:0000313" key="3">
    <source>
        <dbReference type="EMBL" id="WLQ61117.1"/>
    </source>
</evidence>
<evidence type="ECO:0000256" key="1">
    <source>
        <dbReference type="SAM" id="Coils"/>
    </source>
</evidence>
<feature type="transmembrane region" description="Helical" evidence="2">
    <location>
        <begin position="43"/>
        <end position="65"/>
    </location>
</feature>
<evidence type="ECO:0000313" key="4">
    <source>
        <dbReference type="Proteomes" id="UP001235744"/>
    </source>
</evidence>
<sequence length="431" mass="45819">MERHPDQPAAQDEHAELEALRARVAQLEEDRAPARSRLRPRSFLAVLLILVAAVLTPLSVLSSWASDVAGDTDRYVDMMEPLASDPDVQAAVTARVTDAVMTHLNIDALLADVAPADRPVVDKALQKLGDPLTAGVTNFVHGTVERFVTSDAFARVWSELNRRAHASVVKALTGEGGGAVKLAGDTVTLDLAPVIDRVKQRLVDRGLTVAEKIPEIHTDFTLLTSDSVGKAKKGFRALELLGFWLPVFTLVVAAGGVLLAVRRRRALVTAALAMAVGAALLWLGLWAGRAFYLDSLPPHVSQPAAGAVFDTLVGYLRAGVRLVVTVGAVVALAAWLTGSGRAASRVMAMWSGGIGAVRDAAGFTGGPVCRWVHRARRPLNWTVVVVAVAVLLAWDRPTGLVTVWIALCALFVLAVVEFLDDDSTPHLAAPA</sequence>
<dbReference type="Proteomes" id="UP001235744">
    <property type="component" value="Chromosome"/>
</dbReference>
<dbReference type="RefSeq" id="WP_306068770.1">
    <property type="nucleotide sequence ID" value="NZ_CP120988.1"/>
</dbReference>
<keyword evidence="4" id="KW-1185">Reference proteome</keyword>
<evidence type="ECO:0008006" key="5">
    <source>
        <dbReference type="Google" id="ProtNLM"/>
    </source>
</evidence>
<feature type="transmembrane region" description="Helical" evidence="2">
    <location>
        <begin position="241"/>
        <end position="261"/>
    </location>
</feature>
<keyword evidence="2" id="KW-1133">Transmembrane helix</keyword>
<organism evidence="3 4">
    <name type="scientific">Streptomyces poriferorum</name>
    <dbReference type="NCBI Taxonomy" id="2798799"/>
    <lineage>
        <taxon>Bacteria</taxon>
        <taxon>Bacillati</taxon>
        <taxon>Actinomycetota</taxon>
        <taxon>Actinomycetes</taxon>
        <taxon>Kitasatosporales</taxon>
        <taxon>Streptomycetaceae</taxon>
        <taxon>Streptomyces</taxon>
    </lineage>
</organism>
<reference evidence="3 4" key="1">
    <citation type="submission" date="2023-03" db="EMBL/GenBank/DDBJ databases">
        <title>Isolation and description of six Streptomyces strains from soil environments, able to metabolize different microbial glucans.</title>
        <authorList>
            <person name="Widen T."/>
            <person name="Larsbrink J."/>
        </authorList>
    </citation>
    <scope>NUCLEOTIDE SEQUENCE [LARGE SCALE GENOMIC DNA]</scope>
    <source>
        <strain evidence="3 4">Alt2</strain>
    </source>
</reference>
<keyword evidence="2" id="KW-0472">Membrane</keyword>